<dbReference type="GO" id="GO:0005524">
    <property type="term" value="F:ATP binding"/>
    <property type="evidence" value="ECO:0007669"/>
    <property type="project" value="UniProtKB-KW"/>
</dbReference>
<feature type="compositionally biased region" description="Polar residues" evidence="10">
    <location>
        <begin position="243"/>
        <end position="254"/>
    </location>
</feature>
<comment type="caution">
    <text evidence="12">The sequence shown here is derived from an EMBL/GenBank/DDBJ whole genome shotgun (WGS) entry which is preliminary data.</text>
</comment>
<dbReference type="PROSITE" id="PS51217">
    <property type="entry name" value="UVRD_HELICASE_CTER"/>
    <property type="match status" value="1"/>
</dbReference>
<keyword evidence="1" id="KW-0540">Nuclease</keyword>
<dbReference type="PANTHER" id="PTHR11070">
    <property type="entry name" value="UVRD / RECB / PCRA DNA HELICASE FAMILY MEMBER"/>
    <property type="match status" value="1"/>
</dbReference>
<feature type="region of interest" description="Disordered" evidence="10">
    <location>
        <begin position="233"/>
        <end position="254"/>
    </location>
</feature>
<dbReference type="RefSeq" id="WP_073708679.1">
    <property type="nucleotide sequence ID" value="NZ_MQSV01000001.1"/>
</dbReference>
<dbReference type="GO" id="GO:0003677">
    <property type="term" value="F:DNA binding"/>
    <property type="evidence" value="ECO:0007669"/>
    <property type="project" value="UniProtKB-KW"/>
</dbReference>
<dbReference type="OrthoDB" id="5240387at2"/>
<evidence type="ECO:0000256" key="5">
    <source>
        <dbReference type="ARBA" id="ARBA00022806"/>
    </source>
</evidence>
<proteinExistence type="predicted"/>
<dbReference type="Proteomes" id="UP000186785">
    <property type="component" value="Unassembled WGS sequence"/>
</dbReference>
<evidence type="ECO:0000313" key="13">
    <source>
        <dbReference type="Proteomes" id="UP000186785"/>
    </source>
</evidence>
<gene>
    <name evidence="12" type="ORF">BSR29_02270</name>
</gene>
<organism evidence="12 13">
    <name type="scientific">Boudabousia liubingyangii</name>
    <dbReference type="NCBI Taxonomy" id="1921764"/>
    <lineage>
        <taxon>Bacteria</taxon>
        <taxon>Bacillati</taxon>
        <taxon>Actinomycetota</taxon>
        <taxon>Actinomycetes</taxon>
        <taxon>Actinomycetales</taxon>
        <taxon>Actinomycetaceae</taxon>
        <taxon>Boudabousia</taxon>
    </lineage>
</organism>
<dbReference type="Pfam" id="PF13361">
    <property type="entry name" value="UvrD_C"/>
    <property type="match status" value="1"/>
</dbReference>
<dbReference type="InterPro" id="IPR000212">
    <property type="entry name" value="DNA_helicase_UvrD/REP"/>
</dbReference>
<evidence type="ECO:0000256" key="8">
    <source>
        <dbReference type="ARBA" id="ARBA00023125"/>
    </source>
</evidence>
<evidence type="ECO:0000256" key="1">
    <source>
        <dbReference type="ARBA" id="ARBA00022722"/>
    </source>
</evidence>
<name>A0A1Q5PQT6_9ACTO</name>
<dbReference type="Gene3D" id="3.90.320.10">
    <property type="match status" value="1"/>
</dbReference>
<dbReference type="AlphaFoldDB" id="A0A1Q5PQT6"/>
<keyword evidence="7" id="KW-0067">ATP-binding</keyword>
<evidence type="ECO:0000259" key="11">
    <source>
        <dbReference type="PROSITE" id="PS51217"/>
    </source>
</evidence>
<dbReference type="SUPFAM" id="SSF52540">
    <property type="entry name" value="P-loop containing nucleoside triphosphate hydrolases"/>
    <property type="match status" value="1"/>
</dbReference>
<dbReference type="GO" id="GO:0043138">
    <property type="term" value="F:3'-5' DNA helicase activity"/>
    <property type="evidence" value="ECO:0007669"/>
    <property type="project" value="TreeGrafter"/>
</dbReference>
<dbReference type="GO" id="GO:0004527">
    <property type="term" value="F:exonuclease activity"/>
    <property type="evidence" value="ECO:0007669"/>
    <property type="project" value="UniProtKB-KW"/>
</dbReference>
<evidence type="ECO:0000256" key="3">
    <source>
        <dbReference type="ARBA" id="ARBA00022763"/>
    </source>
</evidence>
<dbReference type="Pfam" id="PF12705">
    <property type="entry name" value="PDDEXK_1"/>
    <property type="match status" value="1"/>
</dbReference>
<evidence type="ECO:0000256" key="2">
    <source>
        <dbReference type="ARBA" id="ARBA00022741"/>
    </source>
</evidence>
<keyword evidence="9" id="KW-0234">DNA repair</keyword>
<dbReference type="PANTHER" id="PTHR11070:SF2">
    <property type="entry name" value="ATP-DEPENDENT DNA HELICASE SRS2"/>
    <property type="match status" value="1"/>
</dbReference>
<evidence type="ECO:0000256" key="9">
    <source>
        <dbReference type="ARBA" id="ARBA00023204"/>
    </source>
</evidence>
<keyword evidence="8" id="KW-0238">DNA-binding</keyword>
<evidence type="ECO:0000256" key="7">
    <source>
        <dbReference type="ARBA" id="ARBA00022840"/>
    </source>
</evidence>
<accession>A0A1Q5PQT6</accession>
<dbReference type="Gene3D" id="3.40.50.300">
    <property type="entry name" value="P-loop containing nucleotide triphosphate hydrolases"/>
    <property type="match status" value="2"/>
</dbReference>
<keyword evidence="4" id="KW-0378">Hydrolase</keyword>
<evidence type="ECO:0000256" key="10">
    <source>
        <dbReference type="SAM" id="MobiDB-lite"/>
    </source>
</evidence>
<sequence length="1163" mass="127736">MTSQQPTSRSKHLKFTSPSAFQLPELDPQIQQVLNDWPQHPRLLVSGHPGSGLSTLCLAALGQLEPSTKDTGSTEKRAPVLICNSAAANQLNAALYDLLHPQMLSARPARTPAALAFEVIKIFYIERLDPLGTPTILSGAELDALLGELLLSPELEWEEKYGEEIRASEFFRNETRAAVERALELGLTPTRIQKLAQGGPVGDATMPRELWENLARILGKIDVSQAEIQRLTAARKASGEDPVQSSPADTASLSENFTQSPLDLFSELTQAADTPGTHPEDTLLPELNNRREGLKLTAPGALNLATYLLQHWDELQNLEGLNRPRPQWEAIVIDDLEDLSPAALNFLTEASRTQPLLATYAPAGTISNYRGAKTIQVSELAQRLQTENRTITGSRFQGAGATEIVNESIQALPGFANRLGPLAAAENPTPVSVKIFDHHLTHAAWIASSIQERHLKDGIPLNQIAILTRDNKDRQALTLACRQQGINVAEPGNQISLNENPVTHTLLRLLAGQASIEEVFYSPLVGADPLAYAWLEREIATQNKLAELYDPDYTPSEILKALSRDLPTLENLHQEYLNKQQNPLFKPLLVTAQLLKTARDVGGQSPAEALGNIWESAQKYNPEITQWQQAAIDGQLWADEYLDAAVALFRRADLWEQLHPAQNAREYATEELTTSVAVANLANTSIRPDALNIMTIASSAGKHFDTVYLSPLQDGNFPNLRIRDSLYQIGTLALLSELAPGERLANLAGSKDTRADKMREELQLFIHALTRAHHQVILTAIDDETQSPSLFLGALPSIVKRTNLKESGDYQYQDAQERLNLRHLLGRLRGILQTTPEGSQASAVELAARALVAKAHQKGVPGADPRAWVEVLPNSGNAPLYAPEEQVALGPSRVKSILECPLRATLDKQVTKPHTFKQDNGTFIHELAEKYGQKLLAKEVQLGDLQAQLEAEVEAAWPRLHPQLSPLEKDQYLAKALHQVGLLAAYLNGRQDFPAKFEEKLDVPGPHFKIVGSIDRLESDPQTGTFRVIDFKTGKKPGKAECENNLQLACYQWALAESGRTPNGAALVFLNENYKKLNSLEQHPLRPTPPGDLEGARLDLDALTWTGPADPEAGYTHLEVTELISAAANSVRGSQLAAIENPNCAFCSYRQVCPQKESGRRTV</sequence>
<protein>
    <recommendedName>
        <fullName evidence="11">UvrD-like helicase C-terminal domain-containing protein</fullName>
    </recommendedName>
</protein>
<evidence type="ECO:0000256" key="6">
    <source>
        <dbReference type="ARBA" id="ARBA00022839"/>
    </source>
</evidence>
<keyword evidence="5" id="KW-0347">Helicase</keyword>
<keyword evidence="2" id="KW-0547">Nucleotide-binding</keyword>
<dbReference type="InterPro" id="IPR011604">
    <property type="entry name" value="PDDEXK-like_dom_sf"/>
</dbReference>
<feature type="domain" description="UvrD-like helicase C-terminal" evidence="11">
    <location>
        <begin position="399"/>
        <end position="701"/>
    </location>
</feature>
<dbReference type="EMBL" id="MQSV01000001">
    <property type="protein sequence ID" value="OKL49795.1"/>
    <property type="molecule type" value="Genomic_DNA"/>
</dbReference>
<reference evidence="12 13" key="1">
    <citation type="submission" date="2016-11" db="EMBL/GenBank/DDBJ databases">
        <title>Actinomyces gypaetusis sp. nov. isolated from the vulture Gypaetus barbatus in Qinghai Tibet Plateau China.</title>
        <authorList>
            <person name="Meng X."/>
        </authorList>
    </citation>
    <scope>NUCLEOTIDE SEQUENCE [LARGE SCALE GENOMIC DNA]</scope>
    <source>
        <strain evidence="12 13">VUL4_2</strain>
    </source>
</reference>
<evidence type="ECO:0000256" key="4">
    <source>
        <dbReference type="ARBA" id="ARBA00022801"/>
    </source>
</evidence>
<keyword evidence="3" id="KW-0227">DNA damage</keyword>
<dbReference type="STRING" id="1921764.BSR28_00215"/>
<dbReference type="GO" id="GO:0000725">
    <property type="term" value="P:recombinational repair"/>
    <property type="evidence" value="ECO:0007669"/>
    <property type="project" value="TreeGrafter"/>
</dbReference>
<evidence type="ECO:0000313" key="12">
    <source>
        <dbReference type="EMBL" id="OKL49795.1"/>
    </source>
</evidence>
<keyword evidence="6" id="KW-0269">Exonuclease</keyword>
<dbReference type="InterPro" id="IPR014017">
    <property type="entry name" value="DNA_helicase_UvrD-like_C"/>
</dbReference>
<keyword evidence="13" id="KW-1185">Reference proteome</keyword>
<dbReference type="InterPro" id="IPR038726">
    <property type="entry name" value="PDDEXK_AddAB-type"/>
</dbReference>
<dbReference type="InterPro" id="IPR027417">
    <property type="entry name" value="P-loop_NTPase"/>
</dbReference>